<reference evidence="8" key="1">
    <citation type="journal article" date="2014" name="Int. J. Syst. Evol. Microbiol.">
        <title>Complete genome sequence of Corynebacterium casei LMG S-19264T (=DSM 44701T), isolated from a smear-ripened cheese.</title>
        <authorList>
            <consortium name="US DOE Joint Genome Institute (JGI-PGF)"/>
            <person name="Walter F."/>
            <person name="Albersmeier A."/>
            <person name="Kalinowski J."/>
            <person name="Ruckert C."/>
        </authorList>
    </citation>
    <scope>NUCLEOTIDE SEQUENCE</scope>
    <source>
        <strain evidence="8">VKM B-2789</strain>
    </source>
</reference>
<evidence type="ECO:0000256" key="6">
    <source>
        <dbReference type="PIRSR" id="PIRSR015582-2"/>
    </source>
</evidence>
<proteinExistence type="inferred from homology"/>
<dbReference type="AlphaFoldDB" id="A0A9W6JSD7"/>
<keyword evidence="9" id="KW-1185">Reference proteome</keyword>
<dbReference type="PANTHER" id="PTHR32308:SF10">
    <property type="entry name" value="CITRATE LYASE SUBUNIT BETA"/>
    <property type="match status" value="1"/>
</dbReference>
<dbReference type="Gene3D" id="3.20.20.60">
    <property type="entry name" value="Phosphoenolpyruvate-binding domains"/>
    <property type="match status" value="1"/>
</dbReference>
<name>A0A9W6JSD7_9HYPH</name>
<gene>
    <name evidence="8" type="primary">citE</name>
    <name evidence="8" type="ORF">GCM10017653_04710</name>
</gene>
<comment type="caution">
    <text evidence="8">The sequence shown here is derived from an EMBL/GenBank/DDBJ whole genome shotgun (WGS) entry which is preliminary data.</text>
</comment>
<evidence type="ECO:0000256" key="2">
    <source>
        <dbReference type="ARBA" id="ARBA00005568"/>
    </source>
</evidence>
<dbReference type="GO" id="GO:0006107">
    <property type="term" value="P:oxaloacetate metabolic process"/>
    <property type="evidence" value="ECO:0007669"/>
    <property type="project" value="TreeGrafter"/>
</dbReference>
<evidence type="ECO:0000256" key="3">
    <source>
        <dbReference type="ARBA" id="ARBA00022723"/>
    </source>
</evidence>
<dbReference type="Proteomes" id="UP001143330">
    <property type="component" value="Unassembled WGS sequence"/>
</dbReference>
<accession>A0A9W6JSD7</accession>
<dbReference type="SUPFAM" id="SSF51621">
    <property type="entry name" value="Phosphoenolpyruvate/pyruvate domain"/>
    <property type="match status" value="1"/>
</dbReference>
<dbReference type="InterPro" id="IPR005000">
    <property type="entry name" value="Aldolase/citrate-lyase_domain"/>
</dbReference>
<dbReference type="GO" id="GO:0000287">
    <property type="term" value="F:magnesium ion binding"/>
    <property type="evidence" value="ECO:0007669"/>
    <property type="project" value="TreeGrafter"/>
</dbReference>
<dbReference type="Pfam" id="PF03328">
    <property type="entry name" value="HpcH_HpaI"/>
    <property type="match status" value="1"/>
</dbReference>
<evidence type="ECO:0000313" key="8">
    <source>
        <dbReference type="EMBL" id="GLK82402.1"/>
    </source>
</evidence>
<protein>
    <submittedName>
        <fullName evidence="8">Citrate lyase subunit beta</fullName>
    </submittedName>
</protein>
<feature type="domain" description="HpcH/HpaI aldolase/citrate lyase" evidence="7">
    <location>
        <begin position="53"/>
        <end position="276"/>
    </location>
</feature>
<dbReference type="InterPro" id="IPR015813">
    <property type="entry name" value="Pyrv/PenolPyrv_kinase-like_dom"/>
</dbReference>
<keyword evidence="4 6" id="KW-0460">Magnesium</keyword>
<dbReference type="PIRSF" id="PIRSF015582">
    <property type="entry name" value="Cit_lyase_B"/>
    <property type="match status" value="1"/>
</dbReference>
<keyword evidence="8" id="KW-0456">Lyase</keyword>
<evidence type="ECO:0000256" key="4">
    <source>
        <dbReference type="ARBA" id="ARBA00022842"/>
    </source>
</evidence>
<feature type="binding site" evidence="6">
    <location>
        <position position="208"/>
    </location>
    <ligand>
        <name>Mg(2+)</name>
        <dbReference type="ChEBI" id="CHEBI:18420"/>
    </ligand>
</feature>
<evidence type="ECO:0000313" key="9">
    <source>
        <dbReference type="Proteomes" id="UP001143330"/>
    </source>
</evidence>
<dbReference type="InterPro" id="IPR040442">
    <property type="entry name" value="Pyrv_kinase-like_dom_sf"/>
</dbReference>
<dbReference type="GO" id="GO:0016829">
    <property type="term" value="F:lyase activity"/>
    <property type="evidence" value="ECO:0007669"/>
    <property type="project" value="UniProtKB-KW"/>
</dbReference>
<evidence type="ECO:0000259" key="7">
    <source>
        <dbReference type="Pfam" id="PF03328"/>
    </source>
</evidence>
<sequence>MRDGAASRNKAAEPPAGAVGVPPLARIGWFPDLANLAERIMSGVTFHAIRPRRSVLYMPGANARALEKARSLPADALIIDLEDAVAPDAKAAARQQVAEALAAGGYGAREVVVRVNGFDTPWFEADLARFAEAAAGGAGPDALLIPKIASAETLRAIGSRLDELGAPASLRLWAMIETPQAVIEVARIAAAARDPVSRLAVLVLGTNDLAKETGARIVPGRAPMHTWLSMCVLAARAAGIEVLDGVWNDFRDLDGFSRECREAAEMGFDGKTLIHPTQIEPGNAAFTPPEDEVAAARALIAAFELPEHAGKGVIQIEGRMYERMHADVARKTVALVAAIAARG</sequence>
<feature type="binding site" evidence="5">
    <location>
        <position position="177"/>
    </location>
    <ligand>
        <name>substrate</name>
    </ligand>
</feature>
<comment type="cofactor">
    <cofactor evidence="1">
        <name>Mg(2+)</name>
        <dbReference type="ChEBI" id="CHEBI:18420"/>
    </cofactor>
</comment>
<dbReference type="InterPro" id="IPR011206">
    <property type="entry name" value="Citrate_lyase_beta/mcl1/mcl2"/>
</dbReference>
<dbReference type="PANTHER" id="PTHR32308">
    <property type="entry name" value="LYASE BETA SUBUNIT, PUTATIVE (AFU_ORTHOLOGUE AFUA_4G13030)-RELATED"/>
    <property type="match status" value="1"/>
</dbReference>
<feature type="binding site" evidence="5">
    <location>
        <position position="114"/>
    </location>
    <ligand>
        <name>substrate</name>
    </ligand>
</feature>
<comment type="similarity">
    <text evidence="2">Belongs to the HpcH/HpaI aldolase family.</text>
</comment>
<feature type="binding site" evidence="6">
    <location>
        <position position="177"/>
    </location>
    <ligand>
        <name>Mg(2+)</name>
        <dbReference type="ChEBI" id="CHEBI:18420"/>
    </ligand>
</feature>
<organism evidence="8 9">
    <name type="scientific">Ancylobacter defluvii</name>
    <dbReference type="NCBI Taxonomy" id="1282440"/>
    <lineage>
        <taxon>Bacteria</taxon>
        <taxon>Pseudomonadati</taxon>
        <taxon>Pseudomonadota</taxon>
        <taxon>Alphaproteobacteria</taxon>
        <taxon>Hyphomicrobiales</taxon>
        <taxon>Xanthobacteraceae</taxon>
        <taxon>Ancylobacter</taxon>
    </lineage>
</organism>
<keyword evidence="3 6" id="KW-0479">Metal-binding</keyword>
<dbReference type="EMBL" id="BSFM01000002">
    <property type="protein sequence ID" value="GLK82402.1"/>
    <property type="molecule type" value="Genomic_DNA"/>
</dbReference>
<evidence type="ECO:0000256" key="5">
    <source>
        <dbReference type="PIRSR" id="PIRSR015582-1"/>
    </source>
</evidence>
<reference evidence="8" key="2">
    <citation type="submission" date="2023-01" db="EMBL/GenBank/DDBJ databases">
        <authorList>
            <person name="Sun Q."/>
            <person name="Evtushenko L."/>
        </authorList>
    </citation>
    <scope>NUCLEOTIDE SEQUENCE</scope>
    <source>
        <strain evidence="8">VKM B-2789</strain>
    </source>
</reference>
<evidence type="ECO:0000256" key="1">
    <source>
        <dbReference type="ARBA" id="ARBA00001946"/>
    </source>
</evidence>